<dbReference type="eggNOG" id="COG3152">
    <property type="taxonomic scope" value="Bacteria"/>
</dbReference>
<dbReference type="KEGG" id="cao:Celal_0676"/>
<dbReference type="GO" id="GO:0005886">
    <property type="term" value="C:plasma membrane"/>
    <property type="evidence" value="ECO:0007669"/>
    <property type="project" value="TreeGrafter"/>
</dbReference>
<dbReference type="RefSeq" id="WP_013549505.1">
    <property type="nucleotide sequence ID" value="NC_014934.1"/>
</dbReference>
<gene>
    <name evidence="3" type="ordered locus">Celal_0676</name>
</gene>
<dbReference type="EMBL" id="CP002453">
    <property type="protein sequence ID" value="ADV48015.1"/>
    <property type="molecule type" value="Genomic_DNA"/>
</dbReference>
<reference evidence="3 4" key="1">
    <citation type="journal article" date="2010" name="Stand. Genomic Sci.">
        <title>Complete genome sequence of Cellulophaga algicola type strain (IC166).</title>
        <authorList>
            <person name="Abt B."/>
            <person name="Lu M."/>
            <person name="Misra M."/>
            <person name="Han C."/>
            <person name="Nolan M."/>
            <person name="Lucas S."/>
            <person name="Hammon N."/>
            <person name="Deshpande S."/>
            <person name="Cheng J.F."/>
            <person name="Tapia R."/>
            <person name="Goodwin L."/>
            <person name="Pitluck S."/>
            <person name="Liolios K."/>
            <person name="Pagani I."/>
            <person name="Ivanova N."/>
            <person name="Mavromatis K."/>
            <person name="Ovchinikova G."/>
            <person name="Pati A."/>
            <person name="Chen A."/>
            <person name="Palaniappan K."/>
            <person name="Land M."/>
            <person name="Hauser L."/>
            <person name="Chang Y.J."/>
            <person name="Jeffries C.D."/>
            <person name="Detter J.C."/>
            <person name="Brambilla E."/>
            <person name="Rohde M."/>
            <person name="Tindall B.J."/>
            <person name="Goker M."/>
            <person name="Woyke T."/>
            <person name="Bristow J."/>
            <person name="Eisen J.A."/>
            <person name="Markowitz V."/>
            <person name="Hugenholtz P."/>
            <person name="Kyrpides N.C."/>
            <person name="Klenk H.P."/>
            <person name="Lapidus A."/>
        </authorList>
    </citation>
    <scope>NUCLEOTIDE SEQUENCE [LARGE SCALE GENOMIC DNA]</scope>
    <source>
        <strain evidence="4">DSM 14237 / IC166 / ACAM 630</strain>
    </source>
</reference>
<feature type="transmembrane region" description="Helical" evidence="1">
    <location>
        <begin position="158"/>
        <end position="178"/>
    </location>
</feature>
<dbReference type="OrthoDB" id="9812349at2"/>
<organism evidence="3 4">
    <name type="scientific">Cellulophaga algicola (strain DSM 14237 / IC166 / ACAM 630)</name>
    <dbReference type="NCBI Taxonomy" id="688270"/>
    <lineage>
        <taxon>Bacteria</taxon>
        <taxon>Pseudomonadati</taxon>
        <taxon>Bacteroidota</taxon>
        <taxon>Flavobacteriia</taxon>
        <taxon>Flavobacteriales</taxon>
        <taxon>Flavobacteriaceae</taxon>
        <taxon>Cellulophaga</taxon>
    </lineage>
</organism>
<dbReference type="InterPro" id="IPR025874">
    <property type="entry name" value="DZR"/>
</dbReference>
<dbReference type="InterPro" id="IPR008523">
    <property type="entry name" value="DUF805"/>
</dbReference>
<dbReference type="PANTHER" id="PTHR34980">
    <property type="entry name" value="INNER MEMBRANE PROTEIN-RELATED-RELATED"/>
    <property type="match status" value="1"/>
</dbReference>
<feature type="domain" description="DZANK-type" evidence="2">
    <location>
        <begin position="5"/>
        <end position="57"/>
    </location>
</feature>
<evidence type="ECO:0000259" key="2">
    <source>
        <dbReference type="Pfam" id="PF12773"/>
    </source>
</evidence>
<dbReference type="STRING" id="688270.Celal_0676"/>
<keyword evidence="1" id="KW-0472">Membrane</keyword>
<protein>
    <recommendedName>
        <fullName evidence="2">DZANK-type domain-containing protein</fullName>
    </recommendedName>
</protein>
<sequence>MKKICYKCATEIKDDGEFCKICGAPTARKQVETQVVLNNICPVCHTTYGLEFKFCQNDGEMLLPSEALLPSCVLCNTRYPKEVTICPKDGAEVSYNTKVKTTPAPKNSSTVTNTPKKNSSLKIFSFKGRINRTSYLFTVLMYCIVNAIIIANTTMSNLGIAIVVFSVFNLLMSWILLAQAAKRSHDIGNSGWYVLIPFYGAFILFLKGAEGTNQYGSSPK</sequence>
<keyword evidence="1" id="KW-0812">Transmembrane</keyword>
<evidence type="ECO:0000313" key="3">
    <source>
        <dbReference type="EMBL" id="ADV48015.1"/>
    </source>
</evidence>
<evidence type="ECO:0000313" key="4">
    <source>
        <dbReference type="Proteomes" id="UP000008634"/>
    </source>
</evidence>
<dbReference type="HOGENOM" id="CLU_1275799_0_0_10"/>
<feature type="transmembrane region" description="Helical" evidence="1">
    <location>
        <begin position="134"/>
        <end position="152"/>
    </location>
</feature>
<name>E6XDA2_CELAD</name>
<dbReference type="Pfam" id="PF05656">
    <property type="entry name" value="DUF805"/>
    <property type="match status" value="1"/>
</dbReference>
<accession>E6XDA2</accession>
<dbReference type="AlphaFoldDB" id="E6XDA2"/>
<keyword evidence="4" id="KW-1185">Reference proteome</keyword>
<dbReference type="Proteomes" id="UP000008634">
    <property type="component" value="Chromosome"/>
</dbReference>
<feature type="transmembrane region" description="Helical" evidence="1">
    <location>
        <begin position="190"/>
        <end position="209"/>
    </location>
</feature>
<keyword evidence="1" id="KW-1133">Transmembrane helix</keyword>
<evidence type="ECO:0000256" key="1">
    <source>
        <dbReference type="SAM" id="Phobius"/>
    </source>
</evidence>
<dbReference type="Pfam" id="PF12773">
    <property type="entry name" value="DZR"/>
    <property type="match status" value="1"/>
</dbReference>
<proteinExistence type="predicted"/>